<dbReference type="PANTHER" id="PTHR43586:SF8">
    <property type="entry name" value="CYSTEINE DESULFURASE 1, CHLOROPLASTIC"/>
    <property type="match status" value="1"/>
</dbReference>
<keyword evidence="3" id="KW-0032">Aminotransferase</keyword>
<dbReference type="EMBL" id="WBVO01000001">
    <property type="protein sequence ID" value="KAB2814170.1"/>
    <property type="molecule type" value="Genomic_DNA"/>
</dbReference>
<gene>
    <name evidence="3" type="ORF">F8C67_00125</name>
</gene>
<dbReference type="Gene3D" id="3.90.1150.10">
    <property type="entry name" value="Aspartate Aminotransferase, domain 1"/>
    <property type="match status" value="1"/>
</dbReference>
<dbReference type="SUPFAM" id="SSF53383">
    <property type="entry name" value="PLP-dependent transferases"/>
    <property type="match status" value="1"/>
</dbReference>
<dbReference type="AlphaFoldDB" id="A0A6N6RIK8"/>
<evidence type="ECO:0000256" key="1">
    <source>
        <dbReference type="ARBA" id="ARBA00022898"/>
    </source>
</evidence>
<protein>
    <submittedName>
        <fullName evidence="3">Aminotransferase class V-fold PLP-dependent enzyme</fullName>
    </submittedName>
</protein>
<dbReference type="InterPro" id="IPR000192">
    <property type="entry name" value="Aminotrans_V_dom"/>
</dbReference>
<dbReference type="Gene3D" id="3.40.640.10">
    <property type="entry name" value="Type I PLP-dependent aspartate aminotransferase-like (Major domain)"/>
    <property type="match status" value="1"/>
</dbReference>
<dbReference type="Pfam" id="PF00266">
    <property type="entry name" value="Aminotran_5"/>
    <property type="match status" value="1"/>
</dbReference>
<evidence type="ECO:0000313" key="3">
    <source>
        <dbReference type="EMBL" id="KAB2814170.1"/>
    </source>
</evidence>
<sequence>MSTTAQLSQLETEFSEFRENILGINESIDTPFGQKPLIYADWIASGRLYGPIEDKMREMGAYVANTHTETSYTGAVMTLAYAKARKVIKKHVNASKDDVLLTVGTGMTGAVLKFQRILGLKINDKFRAQVSIKEDDKPIVFVTHMEHHSNQVSWLETIADVVVVPCKDDGLVCLDTWQETIDKYAHRTWKIAAITAASNVTGIETPYHEIAKMIHKADGWCFVDFACSAPYVDINMHPEDHDERLDAIFFSPHKFLGGPGSSGVVIFHNSLYNNKQPDHPGGGTVMYTNPWGEHIYIDDIEVREDGGTPGFLQAIRTALSIELKEEMGVDRIMKREHELVSYMMERLSAHQNIEILASPHQERLGAISLVIKDLHYNLGSRLMNDHFGVQVRGGCSCAGTYGHLLLSVDRDHSDIIKNEILSGDVSHRPGWIRVSLHPTMTNQDVEYICTAIEGVADNHVEWGKDYDYDPSHNEFVHKTYKYDVQDRVNGWFNS</sequence>
<organism evidence="3 4">
    <name type="scientific">Phaeocystidibacter luteus</name>
    <dbReference type="NCBI Taxonomy" id="911197"/>
    <lineage>
        <taxon>Bacteria</taxon>
        <taxon>Pseudomonadati</taxon>
        <taxon>Bacteroidota</taxon>
        <taxon>Flavobacteriia</taxon>
        <taxon>Flavobacteriales</taxon>
        <taxon>Phaeocystidibacteraceae</taxon>
        <taxon>Phaeocystidibacter</taxon>
    </lineage>
</organism>
<feature type="domain" description="Aminotransferase class V" evidence="2">
    <location>
        <begin position="44"/>
        <end position="447"/>
    </location>
</feature>
<dbReference type="InterPro" id="IPR015424">
    <property type="entry name" value="PyrdxlP-dep_Trfase"/>
</dbReference>
<evidence type="ECO:0000259" key="2">
    <source>
        <dbReference type="Pfam" id="PF00266"/>
    </source>
</evidence>
<dbReference type="InterPro" id="IPR015421">
    <property type="entry name" value="PyrdxlP-dep_Trfase_major"/>
</dbReference>
<name>A0A6N6RIK8_9FLAO</name>
<keyword evidence="3" id="KW-0808">Transferase</keyword>
<dbReference type="GO" id="GO:0008483">
    <property type="term" value="F:transaminase activity"/>
    <property type="evidence" value="ECO:0007669"/>
    <property type="project" value="UniProtKB-KW"/>
</dbReference>
<proteinExistence type="predicted"/>
<dbReference type="PANTHER" id="PTHR43586">
    <property type="entry name" value="CYSTEINE DESULFURASE"/>
    <property type="match status" value="1"/>
</dbReference>
<keyword evidence="1" id="KW-0663">Pyridoxal phosphate</keyword>
<dbReference type="RefSeq" id="WP_151665751.1">
    <property type="nucleotide sequence ID" value="NZ_WBVO01000001.1"/>
</dbReference>
<dbReference type="OrthoDB" id="9804366at2"/>
<dbReference type="Proteomes" id="UP000468650">
    <property type="component" value="Unassembled WGS sequence"/>
</dbReference>
<keyword evidence="4" id="KW-1185">Reference proteome</keyword>
<accession>A0A6N6RIK8</accession>
<comment type="caution">
    <text evidence="3">The sequence shown here is derived from an EMBL/GenBank/DDBJ whole genome shotgun (WGS) entry which is preliminary data.</text>
</comment>
<evidence type="ECO:0000313" key="4">
    <source>
        <dbReference type="Proteomes" id="UP000468650"/>
    </source>
</evidence>
<dbReference type="InterPro" id="IPR015422">
    <property type="entry name" value="PyrdxlP-dep_Trfase_small"/>
</dbReference>
<reference evidence="3 4" key="1">
    <citation type="submission" date="2019-09" db="EMBL/GenBank/DDBJ databases">
        <title>Genomes of family Cryomorphaceae.</title>
        <authorList>
            <person name="Bowman J.P."/>
        </authorList>
    </citation>
    <scope>NUCLEOTIDE SEQUENCE [LARGE SCALE GENOMIC DNA]</scope>
    <source>
        <strain evidence="3 4">LMG 25704</strain>
    </source>
</reference>